<name>A0A1V2KZZ7_CYBFA</name>
<comment type="caution">
    <text evidence="1">The sequence shown here is derived from an EMBL/GenBank/DDBJ whole genome shotgun (WGS) entry which is preliminary data.</text>
</comment>
<organism evidence="1 2">
    <name type="scientific">Cyberlindnera fabianii</name>
    <name type="common">Yeast</name>
    <name type="synonym">Hansenula fabianii</name>
    <dbReference type="NCBI Taxonomy" id="36022"/>
    <lineage>
        <taxon>Eukaryota</taxon>
        <taxon>Fungi</taxon>
        <taxon>Dikarya</taxon>
        <taxon>Ascomycota</taxon>
        <taxon>Saccharomycotina</taxon>
        <taxon>Saccharomycetes</taxon>
        <taxon>Phaffomycetales</taxon>
        <taxon>Phaffomycetaceae</taxon>
        <taxon>Cyberlindnera</taxon>
    </lineage>
</organism>
<dbReference type="STRING" id="36022.A0A1V2KZZ7"/>
<keyword evidence="2" id="KW-1185">Reference proteome</keyword>
<dbReference type="EMBL" id="MPUK01000013">
    <property type="protein sequence ID" value="ONH65134.1"/>
    <property type="molecule type" value="Genomic_DNA"/>
</dbReference>
<dbReference type="AlphaFoldDB" id="A0A1V2KZZ7"/>
<sequence length="212" mass="24783">MYTVLQYFYFNKKSALTNFYIGISPDHMNSSNLVKNYSWELMLSSLDNELNLESIILRNITVIRSLMIDLSKVKEAMWGETLGMKYGKVLKQIVPQGVVKPTDIKLIPKHFHVYVRVAKFLADLEQLLTRNFGYLDKEIVDQDYWIVKYPRDVSLENVVKIVNLRLSGNILKIGEFIFKYIYEQELSFNIFKSLGQGLGEMNRLMEEEFATQ</sequence>
<dbReference type="VEuPathDB" id="FungiDB:BON22_4990"/>
<accession>A0A1V2KZZ7</accession>
<dbReference type="Proteomes" id="UP000189513">
    <property type="component" value="Unassembled WGS sequence"/>
</dbReference>
<proteinExistence type="predicted"/>
<protein>
    <submittedName>
        <fullName evidence="1">Uncharacterized protein</fullName>
    </submittedName>
</protein>
<evidence type="ECO:0000313" key="2">
    <source>
        <dbReference type="Proteomes" id="UP000189513"/>
    </source>
</evidence>
<reference evidence="2" key="1">
    <citation type="journal article" date="2017" name="Genome Announc.">
        <title>Genome sequences of Cyberlindnera fabianii 65, Pichia kudriavzevii 129, and Saccharomyces cerevisiae 131 isolated from fermented masau fruits in Zimbabwe.</title>
        <authorList>
            <person name="van Rijswijck I.M.H."/>
            <person name="Derks M.F.L."/>
            <person name="Abee T."/>
            <person name="de Ridder D."/>
            <person name="Smid E.J."/>
        </authorList>
    </citation>
    <scope>NUCLEOTIDE SEQUENCE [LARGE SCALE GENOMIC DNA]</scope>
    <source>
        <strain evidence="2">65</strain>
    </source>
</reference>
<evidence type="ECO:0000313" key="1">
    <source>
        <dbReference type="EMBL" id="ONH65134.1"/>
    </source>
</evidence>
<gene>
    <name evidence="1" type="ORF">BON22_4990</name>
</gene>